<dbReference type="GO" id="GO:0000146">
    <property type="term" value="F:microfilament motor activity"/>
    <property type="evidence" value="ECO:0007669"/>
    <property type="project" value="TreeGrafter"/>
</dbReference>
<dbReference type="GO" id="GO:0005737">
    <property type="term" value="C:cytoplasm"/>
    <property type="evidence" value="ECO:0007669"/>
    <property type="project" value="TreeGrafter"/>
</dbReference>
<dbReference type="SMART" id="SM00242">
    <property type="entry name" value="MYSc"/>
    <property type="match status" value="1"/>
</dbReference>
<dbReference type="Pfam" id="PF00063">
    <property type="entry name" value="Myosin_head"/>
    <property type="match status" value="1"/>
</dbReference>
<dbReference type="InterPro" id="IPR000048">
    <property type="entry name" value="IQ_motif_EF-hand-BS"/>
</dbReference>
<dbReference type="Gene3D" id="1.20.58.530">
    <property type="match status" value="1"/>
</dbReference>
<dbReference type="Proteomes" id="UP000037460">
    <property type="component" value="Unassembled WGS sequence"/>
</dbReference>
<feature type="region of interest" description="Disordered" evidence="8">
    <location>
        <begin position="1222"/>
        <end position="1243"/>
    </location>
</feature>
<feature type="binding site" evidence="6">
    <location>
        <begin position="105"/>
        <end position="112"/>
    </location>
    <ligand>
        <name>ATP</name>
        <dbReference type="ChEBI" id="CHEBI:30616"/>
    </ligand>
</feature>
<dbReference type="GO" id="GO:0007015">
    <property type="term" value="P:actin filament organization"/>
    <property type="evidence" value="ECO:0007669"/>
    <property type="project" value="TreeGrafter"/>
</dbReference>
<accession>A0A0M0JWQ5</accession>
<dbReference type="InterPro" id="IPR027417">
    <property type="entry name" value="P-loop_NTPase"/>
</dbReference>
<evidence type="ECO:0000256" key="7">
    <source>
        <dbReference type="SAM" id="Coils"/>
    </source>
</evidence>
<evidence type="ECO:0000256" key="5">
    <source>
        <dbReference type="ARBA" id="ARBA00023203"/>
    </source>
</evidence>
<dbReference type="PANTHER" id="PTHR13140">
    <property type="entry name" value="MYOSIN"/>
    <property type="match status" value="1"/>
</dbReference>
<dbReference type="Gene3D" id="3.30.70.1590">
    <property type="match status" value="1"/>
</dbReference>
<dbReference type="FunFam" id="1.10.10.820:FF:000001">
    <property type="entry name" value="Myosin heavy chain"/>
    <property type="match status" value="1"/>
</dbReference>
<dbReference type="PROSITE" id="PS50096">
    <property type="entry name" value="IQ"/>
    <property type="match status" value="3"/>
</dbReference>
<dbReference type="Gene3D" id="1.10.10.820">
    <property type="match status" value="1"/>
</dbReference>
<comment type="similarity">
    <text evidence="6">Belongs to the TRAFAC class myosin-kinesin ATPase superfamily. Myosin family.</text>
</comment>
<keyword evidence="7" id="KW-0175">Coiled coil</keyword>
<dbReference type="PRINTS" id="PR00193">
    <property type="entry name" value="MYOSINHEAVY"/>
</dbReference>
<keyword evidence="11" id="KW-1185">Reference proteome</keyword>
<dbReference type="CDD" id="cd00124">
    <property type="entry name" value="MYSc"/>
    <property type="match status" value="1"/>
</dbReference>
<comment type="caution">
    <text evidence="10">The sequence shown here is derived from an EMBL/GenBank/DDBJ whole genome shotgun (WGS) entry which is preliminary data.</text>
</comment>
<dbReference type="PROSITE" id="PS51456">
    <property type="entry name" value="MYOSIN_MOTOR"/>
    <property type="match status" value="1"/>
</dbReference>
<dbReference type="AlphaFoldDB" id="A0A0M0JWQ5"/>
<proteinExistence type="inferred from homology"/>
<evidence type="ECO:0000256" key="4">
    <source>
        <dbReference type="ARBA" id="ARBA00023175"/>
    </source>
</evidence>
<keyword evidence="1 6" id="KW-0547">Nucleotide-binding</keyword>
<dbReference type="GO" id="GO:0051015">
    <property type="term" value="F:actin filament binding"/>
    <property type="evidence" value="ECO:0007669"/>
    <property type="project" value="TreeGrafter"/>
</dbReference>
<dbReference type="InterPro" id="IPR036961">
    <property type="entry name" value="Kinesin_motor_dom_sf"/>
</dbReference>
<dbReference type="Gene3D" id="1.20.120.720">
    <property type="entry name" value="Myosin VI head, motor domain, U50 subdomain"/>
    <property type="match status" value="1"/>
</dbReference>
<dbReference type="GO" id="GO:0005524">
    <property type="term" value="F:ATP binding"/>
    <property type="evidence" value="ECO:0007669"/>
    <property type="project" value="UniProtKB-UniRule"/>
</dbReference>
<dbReference type="SUPFAM" id="SSF52540">
    <property type="entry name" value="P-loop containing nucleoside triphosphate hydrolases"/>
    <property type="match status" value="1"/>
</dbReference>
<evidence type="ECO:0000256" key="6">
    <source>
        <dbReference type="PROSITE-ProRule" id="PRU00782"/>
    </source>
</evidence>
<dbReference type="GO" id="GO:0016020">
    <property type="term" value="C:membrane"/>
    <property type="evidence" value="ECO:0007669"/>
    <property type="project" value="TreeGrafter"/>
</dbReference>
<gene>
    <name evidence="10" type="ORF">Ctob_009130</name>
</gene>
<dbReference type="Pfam" id="PF00612">
    <property type="entry name" value="IQ"/>
    <property type="match status" value="2"/>
</dbReference>
<keyword evidence="4 6" id="KW-0505">Motor protein</keyword>
<feature type="compositionally biased region" description="Basic and acidic residues" evidence="8">
    <location>
        <begin position="1123"/>
        <end position="1140"/>
    </location>
</feature>
<feature type="region of interest" description="Actin-binding" evidence="6">
    <location>
        <begin position="565"/>
        <end position="587"/>
    </location>
</feature>
<dbReference type="Gene3D" id="1.20.5.190">
    <property type="match status" value="1"/>
</dbReference>
<feature type="domain" description="Myosin motor" evidence="9">
    <location>
        <begin position="9"/>
        <end position="701"/>
    </location>
</feature>
<feature type="coiled-coil region" evidence="7">
    <location>
        <begin position="830"/>
        <end position="891"/>
    </location>
</feature>
<dbReference type="InterPro" id="IPR001609">
    <property type="entry name" value="Myosin_head_motor_dom-like"/>
</dbReference>
<evidence type="ECO:0000256" key="8">
    <source>
        <dbReference type="SAM" id="MobiDB-lite"/>
    </source>
</evidence>
<sequence>MLVNELPEDGVENMTQLNYLHEPALLDNLRYRFSKDHVYTYTGKICIAVNPFSWKVSKPLYEESLLVQYRGKELGDKPPHVYAIAEDAYQHIVNDRRNQSILVSGESGAGKTESVKVMMQYLAVVSKSGDQNKVAAQVLASNPLLEAFGNAKTSRNNNSSRFGKFIEIQFNRAFKMVGARIHVYLLEKPRVIQQNEGERNYHVFYQLMAGLSDDERKEIHLDVAIDKLALLNQSGCVAIEGVDDHEEMQATRGAMHAIGMEEPEHKHVMRAIASVLLLAQLTFVQDKEDHSGIEDGSVALQQVAELLGSETPEELSNALCTRQLVTRDDVVTVPLNLEQASASRDALTKAIYGKLFSWLVDRCNDKLVDDAKSAAFCGILDIFGFEHFKVNSFEQLCINYANERLQQQFNWDVFKSEQAEYEREGIEWKAIEFVDNQKCLDLIDDKKLMGILHVLDEECALQKGTDETLAQKLRERHGKHPYFDAPKRDQLSFTVKHYAGNVTYLSTGFREKNKDALHPDLSAVMQGSKSPFVRRLFPSEVASEGGQKAKSTSKMTVGMQFMNSLASLMRTINETDVHYVRCIKPNAANKPAIFEMGKSALQLRCAGVLEAVRISRMAYPNRMPHPAFVRRYMVLAPKRWQADHSALLVKAREAAPGDAEIFKGCQQVLGVVVEDASRYQLGKTKVFFRAFLLESLEKRRSSALGLSAKVLQKMMRGLLCQKRYRQKRQAAIRLANAVRRHQAQVRYTRQRTSTISIQAAWRGRRSRKYFRSLRAALRIQTATRAKLARKRVTAMRRDYRATKLQSNARKRQQQAKYHSMRRAAMKLQSFQRMATQRRQYRRELAEKKEEAKLSTQLAKTQAKLEAEIEARRKIEEERDREMDRLRAAAAAGASSVSAGAASVAPAEVVYVTRSDPGMGLEKFMALLAGKYALNVDALIKDAQEFAGPAAATELGQISGLGRMGVGAASADETSEMSNMLALVNKDREKLRERLAAETEARKKLESERRELDRKVRLGSATSEVETRKGRSVAEELSRKKDELAQHKQMMQAQALQISNMQSESAAQQKRLSELERKMNEYDDSFYSLEARNVRDRTKMEEMGKAKARAEEERNVYRLMLEQAHERSQRERTDARRDAAGKQEATAQRLRAKKQQVTRLENERQQNDELLAQAQKERTQAEEEKNVYRQQCQDLMVQCQSLMEQLSAAHGGEPVQVPVIKAPSTPMMSPPGQTDRGGGGGSIFERMKNAAAKGIAAAQAQANGNRMDDSPGSF</sequence>
<evidence type="ECO:0000313" key="11">
    <source>
        <dbReference type="Proteomes" id="UP000037460"/>
    </source>
</evidence>
<dbReference type="Gene3D" id="3.40.850.10">
    <property type="entry name" value="Kinesin motor domain"/>
    <property type="match status" value="1"/>
</dbReference>
<feature type="region of interest" description="Disordered" evidence="8">
    <location>
        <begin position="1123"/>
        <end position="1166"/>
    </location>
</feature>
<dbReference type="EMBL" id="JWZX01002089">
    <property type="protein sequence ID" value="KOO31091.1"/>
    <property type="molecule type" value="Genomic_DNA"/>
</dbReference>
<evidence type="ECO:0000256" key="3">
    <source>
        <dbReference type="ARBA" id="ARBA00023123"/>
    </source>
</evidence>
<dbReference type="PANTHER" id="PTHR13140:SF706">
    <property type="entry name" value="DILUTE CLASS UNCONVENTIONAL MYOSIN, ISOFORM C"/>
    <property type="match status" value="1"/>
</dbReference>
<dbReference type="SMART" id="SM00015">
    <property type="entry name" value="IQ"/>
    <property type="match status" value="5"/>
</dbReference>
<organism evidence="10 11">
    <name type="scientific">Chrysochromulina tobinii</name>
    <dbReference type="NCBI Taxonomy" id="1460289"/>
    <lineage>
        <taxon>Eukaryota</taxon>
        <taxon>Haptista</taxon>
        <taxon>Haptophyta</taxon>
        <taxon>Prymnesiophyceae</taxon>
        <taxon>Prymnesiales</taxon>
        <taxon>Chrysochromulinaceae</taxon>
        <taxon>Chrysochromulina</taxon>
    </lineage>
</organism>
<keyword evidence="2 6" id="KW-0067">ATP-binding</keyword>
<keyword evidence="5 6" id="KW-0009">Actin-binding</keyword>
<reference evidence="11" key="1">
    <citation type="journal article" date="2015" name="PLoS Genet.">
        <title>Genome Sequence and Transcriptome Analyses of Chrysochromulina tobin: Metabolic Tools for Enhanced Algal Fitness in the Prominent Order Prymnesiales (Haptophyceae).</title>
        <authorList>
            <person name="Hovde B.T."/>
            <person name="Deodato C.R."/>
            <person name="Hunsperger H.M."/>
            <person name="Ryken S.A."/>
            <person name="Yost W."/>
            <person name="Jha R.K."/>
            <person name="Patterson J."/>
            <person name="Monnat R.J. Jr."/>
            <person name="Barlow S.B."/>
            <person name="Starkenburg S.R."/>
            <person name="Cattolico R.A."/>
        </authorList>
    </citation>
    <scope>NUCLEOTIDE SEQUENCE</scope>
    <source>
        <strain evidence="11">CCMP291</strain>
    </source>
</reference>
<evidence type="ECO:0000259" key="9">
    <source>
        <dbReference type="PROSITE" id="PS51456"/>
    </source>
</evidence>
<evidence type="ECO:0000256" key="2">
    <source>
        <dbReference type="ARBA" id="ARBA00022840"/>
    </source>
</evidence>
<dbReference type="GO" id="GO:0016459">
    <property type="term" value="C:myosin complex"/>
    <property type="evidence" value="ECO:0007669"/>
    <property type="project" value="UniProtKB-KW"/>
</dbReference>
<dbReference type="OrthoDB" id="6108017at2759"/>
<evidence type="ECO:0000313" key="10">
    <source>
        <dbReference type="EMBL" id="KOO31091.1"/>
    </source>
</evidence>
<keyword evidence="3 6" id="KW-0518">Myosin</keyword>
<feature type="compositionally biased region" description="Low complexity" evidence="8">
    <location>
        <begin position="1254"/>
        <end position="1263"/>
    </location>
</feature>
<name>A0A0M0JWQ5_9EUKA</name>
<evidence type="ECO:0000256" key="1">
    <source>
        <dbReference type="ARBA" id="ARBA00022741"/>
    </source>
</evidence>
<feature type="region of interest" description="Disordered" evidence="8">
    <location>
        <begin position="1254"/>
        <end position="1273"/>
    </location>
</feature>
<protein>
    <submittedName>
        <fullName evidence="10">Myosin-h heavy chain-like protein</fullName>
    </submittedName>
</protein>